<reference evidence="1 2" key="1">
    <citation type="submission" date="2016-10" db="EMBL/GenBank/DDBJ databases">
        <authorList>
            <person name="de Groot N.N."/>
        </authorList>
    </citation>
    <scope>NUCLEOTIDE SEQUENCE [LARGE SCALE GENOMIC DNA]</scope>
    <source>
        <strain evidence="1 2">DSM 16213</strain>
    </source>
</reference>
<dbReference type="EMBL" id="FOCI01000001">
    <property type="protein sequence ID" value="SEM43013.1"/>
    <property type="molecule type" value="Genomic_DNA"/>
</dbReference>
<protein>
    <recommendedName>
        <fullName evidence="3">DUF2927 domain-containing protein</fullName>
    </recommendedName>
</protein>
<sequence>MVIGTVAGFGRRTIGTNADAESGVGPAGTPSRGRRALTCLAGLGVVALLASCAAAPAAPPTRAAALPSTLPAIRSFADTSAVPVRRSNGEMAQDFLDLTFQLESGRNVVAMTRYEGPITVRVAAGAQPTLIQDLDLLLARLRNEAGISIARTNDAVASIHIVPVPQRDLQRAVPQAACFVVPNVMDWNSYLQLRRSPSVDWTRLQTRGTAAMFIPADAAPQEIRDCLHEELAQALGPLNDLYRLPDSVFNDDNIHTVLTGFDMLMLRATYAPELRSGMTRAQATAVIGPVLQRLNPAGGSASAPAVPSTPRDWITAMETALIGGSSPAARRQAVNNAVSMARTLRWDGPRAGFTYYAQGRLMIGHDSAAAVTAFNNADLIYSSSPLTRIHAAHIAVQKAAFSLRAGDAMTTIRLTDGAIPVAAAHQNAALLATLMTFKAAAFDMQGDSVAAQALRVDSLGWARYGFGSDANVRARQAEVDGLRPY</sequence>
<keyword evidence="2" id="KW-1185">Reference proteome</keyword>
<dbReference type="STRING" id="245187.SAMN04488003_10180"/>
<evidence type="ECO:0008006" key="3">
    <source>
        <dbReference type="Google" id="ProtNLM"/>
    </source>
</evidence>
<evidence type="ECO:0000313" key="2">
    <source>
        <dbReference type="Proteomes" id="UP000199585"/>
    </source>
</evidence>
<dbReference type="InterPro" id="IPR021323">
    <property type="entry name" value="DUF2927"/>
</dbReference>
<dbReference type="Pfam" id="PF11150">
    <property type="entry name" value="DUF2927"/>
    <property type="match status" value="1"/>
</dbReference>
<organism evidence="1 2">
    <name type="scientific">Loktanella fryxellensis</name>
    <dbReference type="NCBI Taxonomy" id="245187"/>
    <lineage>
        <taxon>Bacteria</taxon>
        <taxon>Pseudomonadati</taxon>
        <taxon>Pseudomonadota</taxon>
        <taxon>Alphaproteobacteria</taxon>
        <taxon>Rhodobacterales</taxon>
        <taxon>Roseobacteraceae</taxon>
        <taxon>Loktanella</taxon>
    </lineage>
</organism>
<proteinExistence type="predicted"/>
<dbReference type="Proteomes" id="UP000199585">
    <property type="component" value="Unassembled WGS sequence"/>
</dbReference>
<dbReference type="AlphaFoldDB" id="A0A1H7YAJ1"/>
<evidence type="ECO:0000313" key="1">
    <source>
        <dbReference type="EMBL" id="SEM43013.1"/>
    </source>
</evidence>
<gene>
    <name evidence="1" type="ORF">SAMN04488003_10180</name>
</gene>
<accession>A0A1H7YAJ1</accession>
<name>A0A1H7YAJ1_9RHOB</name>